<gene>
    <name evidence="3" type="ORF">SAMN02745223_02195</name>
    <name evidence="2" type="ORF">VW29_19535</name>
</gene>
<feature type="chain" id="PRO_5015038202" evidence="1">
    <location>
        <begin position="25"/>
        <end position="120"/>
    </location>
</feature>
<dbReference type="Proteomes" id="UP000033608">
    <property type="component" value="Unassembled WGS sequence"/>
</dbReference>
<dbReference type="PATRIC" id="fig|1121477.3.peg.682"/>
<dbReference type="EMBL" id="FQVC01000006">
    <property type="protein sequence ID" value="SHF27946.1"/>
    <property type="molecule type" value="Genomic_DNA"/>
</dbReference>
<proteinExistence type="predicted"/>
<keyword evidence="1" id="KW-0732">Signal</keyword>
<dbReference type="STRING" id="1121477.SAMN02745223_02195"/>
<sequence>MRASFVRCVIAGVFLCAGAAATPAADLSGNYRGSCVAASQSNLINQSPDIIRQTVWSNLDNAKAAMSDVTVLAARQPAFTWAMEARWACEAAAGYLKTGHFDTESIQECDCFYQRHLSFR</sequence>
<dbReference type="OrthoDB" id="9810367at2"/>
<evidence type="ECO:0000313" key="5">
    <source>
        <dbReference type="Proteomes" id="UP000184533"/>
    </source>
</evidence>
<evidence type="ECO:0000256" key="1">
    <source>
        <dbReference type="SAM" id="SignalP"/>
    </source>
</evidence>
<organism evidence="2 4">
    <name type="scientific">Devosia limi DSM 17137</name>
    <dbReference type="NCBI Taxonomy" id="1121477"/>
    <lineage>
        <taxon>Bacteria</taxon>
        <taxon>Pseudomonadati</taxon>
        <taxon>Pseudomonadota</taxon>
        <taxon>Alphaproteobacteria</taxon>
        <taxon>Hyphomicrobiales</taxon>
        <taxon>Devosiaceae</taxon>
        <taxon>Devosia</taxon>
    </lineage>
</organism>
<evidence type="ECO:0000313" key="4">
    <source>
        <dbReference type="Proteomes" id="UP000033608"/>
    </source>
</evidence>
<protein>
    <submittedName>
        <fullName evidence="2">Uncharacterized protein</fullName>
    </submittedName>
</protein>
<dbReference type="Proteomes" id="UP000184533">
    <property type="component" value="Unassembled WGS sequence"/>
</dbReference>
<evidence type="ECO:0000313" key="3">
    <source>
        <dbReference type="EMBL" id="SHF27946.1"/>
    </source>
</evidence>
<evidence type="ECO:0000313" key="2">
    <source>
        <dbReference type="EMBL" id="KKB76831.1"/>
    </source>
</evidence>
<dbReference type="AlphaFoldDB" id="A0A0F5L329"/>
<dbReference type="EMBL" id="LAJF01000148">
    <property type="protein sequence ID" value="KKB76831.1"/>
    <property type="molecule type" value="Genomic_DNA"/>
</dbReference>
<keyword evidence="4" id="KW-1185">Reference proteome</keyword>
<name>A0A0F5L329_9HYPH</name>
<feature type="signal peptide" evidence="1">
    <location>
        <begin position="1"/>
        <end position="24"/>
    </location>
</feature>
<accession>A0A0F5L329</accession>
<reference evidence="3 5" key="2">
    <citation type="submission" date="2016-11" db="EMBL/GenBank/DDBJ databases">
        <authorList>
            <person name="Jaros S."/>
            <person name="Januszkiewicz K."/>
            <person name="Wedrychowicz H."/>
        </authorList>
    </citation>
    <scope>NUCLEOTIDE SEQUENCE [LARGE SCALE GENOMIC DNA]</scope>
    <source>
        <strain evidence="3 5">DSM 17137</strain>
    </source>
</reference>
<dbReference type="RefSeq" id="WP_046136958.1">
    <property type="nucleotide sequence ID" value="NZ_FQVC01000006.1"/>
</dbReference>
<reference evidence="2 4" key="1">
    <citation type="submission" date="2015-03" db="EMBL/GenBank/DDBJ databases">
        <authorList>
            <person name="Hassan Y.I."/>
            <person name="Lepp D."/>
            <person name="Zhou T."/>
        </authorList>
    </citation>
    <scope>NUCLEOTIDE SEQUENCE [LARGE SCALE GENOMIC DNA]</scope>
    <source>
        <strain evidence="2 4">DSM 17137</strain>
    </source>
</reference>